<dbReference type="AlphaFoldDB" id="A0A350H827"/>
<dbReference type="EMBL" id="DMZY01000024">
    <property type="protein sequence ID" value="HAV91693.1"/>
    <property type="molecule type" value="Genomic_DNA"/>
</dbReference>
<evidence type="ECO:0000313" key="9">
    <source>
        <dbReference type="Proteomes" id="UP000264062"/>
    </source>
</evidence>
<dbReference type="GO" id="GO:0005737">
    <property type="term" value="C:cytoplasm"/>
    <property type="evidence" value="ECO:0007669"/>
    <property type="project" value="UniProtKB-ARBA"/>
</dbReference>
<evidence type="ECO:0000256" key="4">
    <source>
        <dbReference type="ARBA" id="ARBA00022723"/>
    </source>
</evidence>
<reference evidence="8 9" key="1">
    <citation type="journal article" date="2018" name="Nat. Biotechnol.">
        <title>A standardized bacterial taxonomy based on genome phylogeny substantially revises the tree of life.</title>
        <authorList>
            <person name="Parks D.H."/>
            <person name="Chuvochina M."/>
            <person name="Waite D.W."/>
            <person name="Rinke C."/>
            <person name="Skarshewski A."/>
            <person name="Chaumeil P.A."/>
            <person name="Hugenholtz P."/>
        </authorList>
    </citation>
    <scope>NUCLEOTIDE SEQUENCE [LARGE SCALE GENOMIC DNA]</scope>
    <source>
        <strain evidence="8">UBA9956</strain>
    </source>
</reference>
<protein>
    <recommendedName>
        <fullName evidence="10">Polyprenyl synthetase family protein</fullName>
    </recommendedName>
</protein>
<evidence type="ECO:0000256" key="3">
    <source>
        <dbReference type="ARBA" id="ARBA00022679"/>
    </source>
</evidence>
<evidence type="ECO:0000256" key="6">
    <source>
        <dbReference type="ARBA" id="ARBA00023229"/>
    </source>
</evidence>
<dbReference type="Gene3D" id="1.10.600.10">
    <property type="entry name" value="Farnesyl Diphosphate Synthase"/>
    <property type="match status" value="1"/>
</dbReference>
<dbReference type="InterPro" id="IPR033749">
    <property type="entry name" value="Polyprenyl_synt_CS"/>
</dbReference>
<keyword evidence="5" id="KW-0460">Magnesium</keyword>
<name>A0A350H827_UNCW3</name>
<evidence type="ECO:0000313" key="8">
    <source>
        <dbReference type="EMBL" id="HAV91693.1"/>
    </source>
</evidence>
<dbReference type="InterPro" id="IPR008949">
    <property type="entry name" value="Isoprenoid_synthase_dom_sf"/>
</dbReference>
<comment type="similarity">
    <text evidence="2 7">Belongs to the FPP/GGPP synthase family.</text>
</comment>
<dbReference type="PROSITE" id="PS00723">
    <property type="entry name" value="POLYPRENYL_SYNTHASE_1"/>
    <property type="match status" value="1"/>
</dbReference>
<dbReference type="PANTHER" id="PTHR43281">
    <property type="entry name" value="FARNESYL DIPHOSPHATE SYNTHASE"/>
    <property type="match status" value="1"/>
</dbReference>
<dbReference type="GO" id="GO:0046872">
    <property type="term" value="F:metal ion binding"/>
    <property type="evidence" value="ECO:0007669"/>
    <property type="project" value="UniProtKB-KW"/>
</dbReference>
<keyword evidence="3 7" id="KW-0808">Transferase</keyword>
<dbReference type="GO" id="GO:0016114">
    <property type="term" value="P:terpenoid biosynthetic process"/>
    <property type="evidence" value="ECO:0007669"/>
    <property type="project" value="UniProtKB-ARBA"/>
</dbReference>
<dbReference type="Proteomes" id="UP000264062">
    <property type="component" value="Unassembled WGS sequence"/>
</dbReference>
<accession>A0A350H827</accession>
<dbReference type="PANTHER" id="PTHR43281:SF1">
    <property type="entry name" value="FARNESYL DIPHOSPHATE SYNTHASE"/>
    <property type="match status" value="1"/>
</dbReference>
<evidence type="ECO:0000256" key="7">
    <source>
        <dbReference type="RuleBase" id="RU004466"/>
    </source>
</evidence>
<dbReference type="InterPro" id="IPR000092">
    <property type="entry name" value="Polyprenyl_synt"/>
</dbReference>
<evidence type="ECO:0000256" key="2">
    <source>
        <dbReference type="ARBA" id="ARBA00006706"/>
    </source>
</evidence>
<comment type="caution">
    <text evidence="8">The sequence shown here is derived from an EMBL/GenBank/DDBJ whole genome shotgun (WGS) entry which is preliminary data.</text>
</comment>
<proteinExistence type="inferred from homology"/>
<dbReference type="Pfam" id="PF00348">
    <property type="entry name" value="polyprenyl_synt"/>
    <property type="match status" value="1"/>
</dbReference>
<evidence type="ECO:0008006" key="10">
    <source>
        <dbReference type="Google" id="ProtNLM"/>
    </source>
</evidence>
<dbReference type="CDD" id="cd00685">
    <property type="entry name" value="Trans_IPPS_HT"/>
    <property type="match status" value="1"/>
</dbReference>
<dbReference type="GO" id="GO:0004659">
    <property type="term" value="F:prenyltransferase activity"/>
    <property type="evidence" value="ECO:0007669"/>
    <property type="project" value="InterPro"/>
</dbReference>
<dbReference type="FunFam" id="1.10.600.10:FF:000001">
    <property type="entry name" value="Geranylgeranyl diphosphate synthase"/>
    <property type="match status" value="1"/>
</dbReference>
<sequence length="298" mass="33268">MIQKNLDFVLSEKKKKIDKALTRVLTKKKGFNKPLYDAMLYSVSAGGKRLRPAIMLLVGGDLFNMDKHEGLMQTACSIEMIHTYSLIHDDLPSMDDDDFRRGLPTLHKKYDESVAILAGDALFSLAIETFAKAEGFKDKDKLKGLSFLLENVGTEGMVAGQYVDTKIDNYKRNSLVLKYIHLKKTAAMISASFALPALLSGAKNACFERLAKLGTSAGLLFQIADDIIDVTQSSEVLGKTAGKDLKQNKLTFVSLYGLEKAKRMAVKEAQTARRLSDEINFNTPYIPELIEYFHKRIK</sequence>
<dbReference type="SFLD" id="SFLDS00005">
    <property type="entry name" value="Isoprenoid_Synthase_Type_I"/>
    <property type="match status" value="1"/>
</dbReference>
<evidence type="ECO:0000256" key="1">
    <source>
        <dbReference type="ARBA" id="ARBA00001946"/>
    </source>
</evidence>
<dbReference type="SUPFAM" id="SSF48576">
    <property type="entry name" value="Terpenoid synthases"/>
    <property type="match status" value="1"/>
</dbReference>
<comment type="cofactor">
    <cofactor evidence="1">
        <name>Mg(2+)</name>
        <dbReference type="ChEBI" id="CHEBI:18420"/>
    </cofactor>
</comment>
<evidence type="ECO:0000256" key="5">
    <source>
        <dbReference type="ARBA" id="ARBA00022842"/>
    </source>
</evidence>
<gene>
    <name evidence="8" type="ORF">DCW38_00710</name>
</gene>
<keyword evidence="4" id="KW-0479">Metal-binding</keyword>
<dbReference type="InterPro" id="IPR053378">
    <property type="entry name" value="Prenyl_diphosphate_synthase"/>
</dbReference>
<dbReference type="SFLD" id="SFLDG01017">
    <property type="entry name" value="Polyprenyl_Transferase_Like"/>
    <property type="match status" value="1"/>
</dbReference>
<keyword evidence="6" id="KW-0414">Isoprene biosynthesis</keyword>
<organism evidence="8 9">
    <name type="scientific">candidate division WOR-3 bacterium</name>
    <dbReference type="NCBI Taxonomy" id="2052148"/>
    <lineage>
        <taxon>Bacteria</taxon>
        <taxon>Bacteria division WOR-3</taxon>
    </lineage>
</organism>
<dbReference type="NCBIfam" id="NF045485">
    <property type="entry name" value="FPPsyn"/>
    <property type="match status" value="1"/>
</dbReference>